<dbReference type="RefSeq" id="WP_149499279.1">
    <property type="nucleotide sequence ID" value="NZ_JAJMQV010000056.1"/>
</dbReference>
<organism evidence="2 3">
    <name type="scientific">Roseiconus lacunae</name>
    <dbReference type="NCBI Taxonomy" id="2605694"/>
    <lineage>
        <taxon>Bacteria</taxon>
        <taxon>Pseudomonadati</taxon>
        <taxon>Planctomycetota</taxon>
        <taxon>Planctomycetia</taxon>
        <taxon>Pirellulales</taxon>
        <taxon>Pirellulaceae</taxon>
        <taxon>Roseiconus</taxon>
    </lineage>
</organism>
<dbReference type="EMBL" id="JASZZN010000010">
    <property type="protein sequence ID" value="MDM4016743.1"/>
    <property type="molecule type" value="Genomic_DNA"/>
</dbReference>
<evidence type="ECO:0000259" key="1">
    <source>
        <dbReference type="Pfam" id="PF01261"/>
    </source>
</evidence>
<dbReference type="InterPro" id="IPR013022">
    <property type="entry name" value="Xyl_isomerase-like_TIM-brl"/>
</dbReference>
<evidence type="ECO:0000313" key="2">
    <source>
        <dbReference type="EMBL" id="MDM4016743.1"/>
    </source>
</evidence>
<dbReference type="InterPro" id="IPR036237">
    <property type="entry name" value="Xyl_isomerase-like_sf"/>
</dbReference>
<proteinExistence type="predicted"/>
<keyword evidence="3" id="KW-1185">Reference proteome</keyword>
<dbReference type="Proteomes" id="UP001239462">
    <property type="component" value="Unassembled WGS sequence"/>
</dbReference>
<dbReference type="PANTHER" id="PTHR12110">
    <property type="entry name" value="HYDROXYPYRUVATE ISOMERASE"/>
    <property type="match status" value="1"/>
</dbReference>
<gene>
    <name evidence="2" type="ORF">QTN89_14955</name>
</gene>
<accession>A0ABT7PJS6</accession>
<comment type="caution">
    <text evidence="2">The sequence shown here is derived from an EMBL/GenBank/DDBJ whole genome shotgun (WGS) entry which is preliminary data.</text>
</comment>
<evidence type="ECO:0000313" key="3">
    <source>
        <dbReference type="Proteomes" id="UP001239462"/>
    </source>
</evidence>
<dbReference type="InterPro" id="IPR050312">
    <property type="entry name" value="IolE/XylAMocC-like"/>
</dbReference>
<feature type="domain" description="Xylose isomerase-like TIM barrel" evidence="1">
    <location>
        <begin position="25"/>
        <end position="258"/>
    </location>
</feature>
<sequence length="270" mass="29636">MNKLSVSQISTLRWDLEADVHAYYERGFRGIGLYRPKVEDFGVERAAELLAEYSMAATSLSWAGGFTGSDGRTFEDAVSDAIAAVIQAAELGAETVIILAGGKNNHIKNHLRRVLYQALCRIAAVASEHGVKVAIEPFHPGCGEEWSFVNDFDATLDIIERVDNPALGLVLDTYHLGMECDIAHAVADIVPHLHLVQLGDGRHCPHGEMNRCLLGDGRVPLTDLMDLLFRNGYQGPLEVELIGEDVEHLGYDSLLDHTRAYLSHALPLHC</sequence>
<protein>
    <submittedName>
        <fullName evidence="2">Sugar phosphate isomerase/epimerase family protein</fullName>
    </submittedName>
</protein>
<dbReference type="GO" id="GO:0016853">
    <property type="term" value="F:isomerase activity"/>
    <property type="evidence" value="ECO:0007669"/>
    <property type="project" value="UniProtKB-KW"/>
</dbReference>
<dbReference type="Gene3D" id="3.20.20.150">
    <property type="entry name" value="Divalent-metal-dependent TIM barrel enzymes"/>
    <property type="match status" value="1"/>
</dbReference>
<keyword evidence="2" id="KW-0413">Isomerase</keyword>
<name>A0ABT7PJS6_9BACT</name>
<dbReference type="Pfam" id="PF01261">
    <property type="entry name" value="AP_endonuc_2"/>
    <property type="match status" value="1"/>
</dbReference>
<dbReference type="PANTHER" id="PTHR12110:SF52">
    <property type="entry name" value="XYLOSE ISOMERASE"/>
    <property type="match status" value="1"/>
</dbReference>
<reference evidence="2 3" key="1">
    <citation type="submission" date="2023-06" db="EMBL/GenBank/DDBJ databases">
        <title>Roseiconus lacunae JC819 isolated from Gulf of Mannar region, Tamil Nadu.</title>
        <authorList>
            <person name="Pk S."/>
            <person name="Ch S."/>
            <person name="Ch V.R."/>
        </authorList>
    </citation>
    <scope>NUCLEOTIDE SEQUENCE [LARGE SCALE GENOMIC DNA]</scope>
    <source>
        <strain evidence="2 3">JC819</strain>
    </source>
</reference>
<dbReference type="SUPFAM" id="SSF51658">
    <property type="entry name" value="Xylose isomerase-like"/>
    <property type="match status" value="1"/>
</dbReference>